<dbReference type="OrthoDB" id="3296611at2"/>
<evidence type="ECO:0000256" key="2">
    <source>
        <dbReference type="ARBA" id="ARBA00022525"/>
    </source>
</evidence>
<evidence type="ECO:0000256" key="5">
    <source>
        <dbReference type="ARBA" id="ARBA00023277"/>
    </source>
</evidence>
<keyword evidence="2" id="KW-0964">Secreted</keyword>
<keyword evidence="4" id="KW-0378">Hydrolase</keyword>
<keyword evidence="3 8" id="KW-0732">Signal</keyword>
<feature type="chain" id="PRO_5022920743" description="Chitosanase of glycosyl hydrolase group 75" evidence="8">
    <location>
        <begin position="30"/>
        <end position="233"/>
    </location>
</feature>
<evidence type="ECO:0000256" key="8">
    <source>
        <dbReference type="SAM" id="SignalP"/>
    </source>
</evidence>
<organism evidence="9 10">
    <name type="scientific">Solihabitans fulvus</name>
    <dbReference type="NCBI Taxonomy" id="1892852"/>
    <lineage>
        <taxon>Bacteria</taxon>
        <taxon>Bacillati</taxon>
        <taxon>Actinomycetota</taxon>
        <taxon>Actinomycetes</taxon>
        <taxon>Pseudonocardiales</taxon>
        <taxon>Pseudonocardiaceae</taxon>
        <taxon>Solihabitans</taxon>
    </lineage>
</organism>
<evidence type="ECO:0000256" key="7">
    <source>
        <dbReference type="ARBA" id="ARBA00023326"/>
    </source>
</evidence>
<dbReference type="InterPro" id="IPR009939">
    <property type="entry name" value="Chitosanase_fungal"/>
</dbReference>
<reference evidence="9 10" key="2">
    <citation type="submission" date="2019-09" db="EMBL/GenBank/DDBJ databases">
        <authorList>
            <person name="Jin C."/>
        </authorList>
    </citation>
    <scope>NUCLEOTIDE SEQUENCE [LARGE SCALE GENOMIC DNA]</scope>
    <source>
        <strain evidence="9 10">AN110305</strain>
    </source>
</reference>
<dbReference type="GO" id="GO:0016977">
    <property type="term" value="F:chitosanase activity"/>
    <property type="evidence" value="ECO:0007669"/>
    <property type="project" value="InterPro"/>
</dbReference>
<dbReference type="Pfam" id="PF07335">
    <property type="entry name" value="Glyco_hydro_75"/>
    <property type="match status" value="1"/>
</dbReference>
<name>A0A5B2XG97_9PSEU</name>
<comment type="subcellular location">
    <subcellularLocation>
        <location evidence="1">Secreted</location>
    </subcellularLocation>
</comment>
<reference evidence="9 10" key="1">
    <citation type="submission" date="2019-09" db="EMBL/GenBank/DDBJ databases">
        <title>Goodfellowia gen. nov., a new genus of the Pseudonocardineae related to Actinoalloteichus, containing Goodfellowia coeruleoviolacea gen. nov., comb. nov. gen. nov., comb. nov.</title>
        <authorList>
            <person name="Labeda D."/>
        </authorList>
    </citation>
    <scope>NUCLEOTIDE SEQUENCE [LARGE SCALE GENOMIC DNA]</scope>
    <source>
        <strain evidence="9 10">AN110305</strain>
    </source>
</reference>
<dbReference type="GO" id="GO:0005576">
    <property type="term" value="C:extracellular region"/>
    <property type="evidence" value="ECO:0007669"/>
    <property type="project" value="UniProtKB-SubCell"/>
</dbReference>
<proteinExistence type="predicted"/>
<evidence type="ECO:0008006" key="11">
    <source>
        <dbReference type="Google" id="ProtNLM"/>
    </source>
</evidence>
<dbReference type="GO" id="GO:0000272">
    <property type="term" value="P:polysaccharide catabolic process"/>
    <property type="evidence" value="ECO:0007669"/>
    <property type="project" value="UniProtKB-KW"/>
</dbReference>
<dbReference type="Proteomes" id="UP000323454">
    <property type="component" value="Unassembled WGS sequence"/>
</dbReference>
<dbReference type="EMBL" id="VUOB01000023">
    <property type="protein sequence ID" value="KAA2261911.1"/>
    <property type="molecule type" value="Genomic_DNA"/>
</dbReference>
<keyword evidence="7" id="KW-0624">Polysaccharide degradation</keyword>
<evidence type="ECO:0000256" key="1">
    <source>
        <dbReference type="ARBA" id="ARBA00004613"/>
    </source>
</evidence>
<comment type="caution">
    <text evidence="9">The sequence shown here is derived from an EMBL/GenBank/DDBJ whole genome shotgun (WGS) entry which is preliminary data.</text>
</comment>
<gene>
    <name evidence="9" type="ORF">F0L68_14450</name>
</gene>
<dbReference type="PANTHER" id="PTHR42061:SF6">
    <property type="entry name" value="ENDO-CHITOSANASE"/>
    <property type="match status" value="1"/>
</dbReference>
<evidence type="ECO:0000256" key="4">
    <source>
        <dbReference type="ARBA" id="ARBA00022801"/>
    </source>
</evidence>
<keyword evidence="5" id="KW-0119">Carbohydrate metabolism</keyword>
<evidence type="ECO:0000313" key="10">
    <source>
        <dbReference type="Proteomes" id="UP000323454"/>
    </source>
</evidence>
<evidence type="ECO:0000313" key="9">
    <source>
        <dbReference type="EMBL" id="KAA2261911.1"/>
    </source>
</evidence>
<keyword evidence="10" id="KW-1185">Reference proteome</keyword>
<evidence type="ECO:0000256" key="6">
    <source>
        <dbReference type="ARBA" id="ARBA00023295"/>
    </source>
</evidence>
<dbReference type="AlphaFoldDB" id="A0A5B2XG97"/>
<dbReference type="RefSeq" id="WP_149850074.1">
    <property type="nucleotide sequence ID" value="NZ_VUOB01000023.1"/>
</dbReference>
<keyword evidence="6" id="KW-0326">Glycosidase</keyword>
<evidence type="ECO:0000256" key="3">
    <source>
        <dbReference type="ARBA" id="ARBA00022729"/>
    </source>
</evidence>
<sequence length="233" mass="24141">MRKFSWLVAGLLALCALCASLLVSTGAQAAPAQAPAKAAAAPTAGELLAKLTSCSQISKGKYATDEGSPATVPVCGKKGAVFFKADMDIDCDGQRTAQCNEKTDCCFQPDTAFPQSDGKPLNAAKLPYVVMPSPSAIWDYRKSGIQGGSVVAVIYNNKVTYAVVGDTGPNKIIGEASYATAVSLGIDPNPKTGGVDSGVTYIAFQNSKVSPIENHDKATSLGQSLAQQFINNN</sequence>
<accession>A0A5B2XG97</accession>
<dbReference type="PANTHER" id="PTHR42061">
    <property type="entry name" value="ENDO-CHITOSANASE"/>
    <property type="match status" value="1"/>
</dbReference>
<protein>
    <recommendedName>
        <fullName evidence="11">Chitosanase of glycosyl hydrolase group 75</fullName>
    </recommendedName>
</protein>
<feature type="signal peptide" evidence="8">
    <location>
        <begin position="1"/>
        <end position="29"/>
    </location>
</feature>